<evidence type="ECO:0000313" key="1">
    <source>
        <dbReference type="EMBL" id="UNM12321.1"/>
    </source>
</evidence>
<proteinExistence type="predicted"/>
<dbReference type="Proteomes" id="UP000828924">
    <property type="component" value="Chromosome"/>
</dbReference>
<reference evidence="1 2" key="1">
    <citation type="submission" date="2021-03" db="EMBL/GenBank/DDBJ databases">
        <title>Complete genome of Streptomyces formicae strain 1H-GS9 (DSM 100524).</title>
        <authorList>
            <person name="Atanasov K.E."/>
            <person name="Altabella T."/>
            <person name="Ferrer A."/>
        </authorList>
    </citation>
    <scope>NUCLEOTIDE SEQUENCE [LARGE SCALE GENOMIC DNA]</scope>
    <source>
        <strain evidence="1 2">1H-GS9</strain>
    </source>
</reference>
<dbReference type="EMBL" id="CP071872">
    <property type="protein sequence ID" value="UNM12321.1"/>
    <property type="molecule type" value="Genomic_DNA"/>
</dbReference>
<keyword evidence="2" id="KW-1185">Reference proteome</keyword>
<evidence type="ECO:0000313" key="2">
    <source>
        <dbReference type="Proteomes" id="UP000828924"/>
    </source>
</evidence>
<protein>
    <recommendedName>
        <fullName evidence="3">Phage protein</fullName>
    </recommendedName>
</protein>
<accession>A0ABY3WP81</accession>
<dbReference type="Pfam" id="PF24175">
    <property type="entry name" value="SU10_adaptor"/>
    <property type="match status" value="1"/>
</dbReference>
<name>A0ABY3WP81_9ACTN</name>
<dbReference type="InterPro" id="IPR056209">
    <property type="entry name" value="SU10_adaptor"/>
</dbReference>
<sequence length="302" mass="32874">MPTFDQLTAKVKQQLQGFALNQESMTTLTVSMGASDVTFQANGETIETLSRGIAEVDDELILVQKWDESSGTVTVLGGVNGRGYSGSVAATHSTGALVTSAPAFPRVRIKEAINDAIAALYPALVVFATTNFTFNAVQVEYPMPAETRDIWYVTGRWVGPEKVSGAMPNWRFNPKAYVTDFPTGKSIQLWDGLTPGQNVRVVYTKAPTTLSSGSDDFATVSGYADRVADLVVWDACKRLLPSMLSARLQQQAVEATERAQLVSTRDIASAVQMYASLYAEGLQRERELQFQETPNYATFQGS</sequence>
<gene>
    <name evidence="1" type="ORF">J4032_12950</name>
</gene>
<dbReference type="RefSeq" id="WP_242330929.1">
    <property type="nucleotide sequence ID" value="NZ_CP071872.1"/>
</dbReference>
<organism evidence="1 2">
    <name type="scientific">Streptomyces formicae</name>
    <dbReference type="NCBI Taxonomy" id="1616117"/>
    <lineage>
        <taxon>Bacteria</taxon>
        <taxon>Bacillati</taxon>
        <taxon>Actinomycetota</taxon>
        <taxon>Actinomycetes</taxon>
        <taxon>Kitasatosporales</taxon>
        <taxon>Streptomycetaceae</taxon>
        <taxon>Streptomyces</taxon>
    </lineage>
</organism>
<evidence type="ECO:0008006" key="3">
    <source>
        <dbReference type="Google" id="ProtNLM"/>
    </source>
</evidence>